<organism evidence="4 5">
    <name type="scientific">Halorutilus salinus</name>
    <dbReference type="NCBI Taxonomy" id="2487751"/>
    <lineage>
        <taxon>Archaea</taxon>
        <taxon>Methanobacteriati</taxon>
        <taxon>Methanobacteriota</taxon>
        <taxon>Stenosarchaea group</taxon>
        <taxon>Halobacteria</taxon>
        <taxon>Halorutilales</taxon>
        <taxon>Halorutilaceae</taxon>
        <taxon>Halorutilus</taxon>
    </lineage>
</organism>
<dbReference type="Proteomes" id="UP001149411">
    <property type="component" value="Unassembled WGS sequence"/>
</dbReference>
<keyword evidence="1 2" id="KW-0378">Hydrolase</keyword>
<dbReference type="EC" id="3.5.4.29" evidence="2 3"/>
<evidence type="ECO:0000313" key="4">
    <source>
        <dbReference type="EMBL" id="MCX2819376.1"/>
    </source>
</evidence>
<comment type="caution">
    <text evidence="4">The sequence shown here is derived from an EMBL/GenBank/DDBJ whole genome shotgun (WGS) entry which is preliminary data.</text>
</comment>
<evidence type="ECO:0000256" key="1">
    <source>
        <dbReference type="ARBA" id="ARBA00022801"/>
    </source>
</evidence>
<dbReference type="Pfam" id="PF05165">
    <property type="entry name" value="GCH_III"/>
    <property type="match status" value="1"/>
</dbReference>
<dbReference type="AlphaFoldDB" id="A0A9Q4C6W3"/>
<dbReference type="Gene3D" id="3.30.70.1230">
    <property type="entry name" value="Nucleotide cyclase"/>
    <property type="match status" value="1"/>
</dbReference>
<dbReference type="InterPro" id="IPR007839">
    <property type="entry name" value="GTP_CycHdrlase_3"/>
</dbReference>
<dbReference type="HAMAP" id="MF_00608">
    <property type="entry name" value="GTP_cyclohydro_3"/>
    <property type="match status" value="1"/>
</dbReference>
<sequence>MVRATLIQIDNYGPWTVTPEPRRETDLQALQARLYADLCASFGAHDAVVFFSRFDNVVAFTEGVGTDAHRSVQRSINNRYPVTVSMAVADGASPRDAVGRVSSLIQDEGSAQDADRVARLVSDIDGGSDVQVGHFDIEEATERYVDEIDAYGCQLLVGRAGLALMESMWERDAVSFFVGGDNYITVAPSLDKDDYAEVIGEVEEETDVELKVGVGESRTPADAGMQAKHCLERSRNGGGRVEFY</sequence>
<comment type="catalytic activity">
    <reaction evidence="2 3">
        <text>GTP + 3 H2O = 2-amino-5-formylamino-6-(5-phospho-D-ribosylamino)pyrimidin-4(3H)-one + 2 phosphate + 2 H(+)</text>
        <dbReference type="Rhea" id="RHEA:22468"/>
        <dbReference type="ChEBI" id="CHEBI:15377"/>
        <dbReference type="ChEBI" id="CHEBI:15378"/>
        <dbReference type="ChEBI" id="CHEBI:37565"/>
        <dbReference type="ChEBI" id="CHEBI:43474"/>
        <dbReference type="ChEBI" id="CHEBI:57258"/>
        <dbReference type="EC" id="3.5.4.29"/>
    </reaction>
</comment>
<dbReference type="GO" id="GO:0005525">
    <property type="term" value="F:GTP binding"/>
    <property type="evidence" value="ECO:0007669"/>
    <property type="project" value="UniProtKB-KW"/>
</dbReference>
<evidence type="ECO:0000256" key="2">
    <source>
        <dbReference type="HAMAP-Rule" id="MF_00608"/>
    </source>
</evidence>
<name>A0A9Q4C6W3_9EURY</name>
<keyword evidence="5" id="KW-1185">Reference proteome</keyword>
<gene>
    <name evidence="2" type="primary">gch3</name>
    <name evidence="4" type="ORF">EGH25_08430</name>
</gene>
<keyword evidence="2" id="KW-0342">GTP-binding</keyword>
<dbReference type="InterPro" id="IPR043128">
    <property type="entry name" value="Rev_trsase/Diguanyl_cyclase"/>
</dbReference>
<dbReference type="EMBL" id="RKLV01000007">
    <property type="protein sequence ID" value="MCX2819376.1"/>
    <property type="molecule type" value="Genomic_DNA"/>
</dbReference>
<dbReference type="PANTHER" id="PTHR42202:SF1">
    <property type="entry name" value="GTP CYCLOHYDROLASE III"/>
    <property type="match status" value="1"/>
</dbReference>
<dbReference type="PANTHER" id="PTHR42202">
    <property type="entry name" value="GTP CYCLOHYDROLASE III"/>
    <property type="match status" value="1"/>
</dbReference>
<dbReference type="NCBIfam" id="NF002587">
    <property type="entry name" value="PRK02240.1"/>
    <property type="match status" value="1"/>
</dbReference>
<comment type="function">
    <text evidence="2 3">Catalyzes the formation of 2-amino-5-formylamino-6-ribofuranosylamino-4(3H)-pyrimidinone ribonucleotide monophosphate and inorganic phosphate from GTP. Also has an independent pyrophosphate phosphohydrolase activity.</text>
</comment>
<reference evidence="4" key="1">
    <citation type="submission" date="2022-09" db="EMBL/GenBank/DDBJ databases">
        <title>Haloadaptaus new haloarchaeum isolated from saline soil.</title>
        <authorList>
            <person name="Duran-Viseras A."/>
            <person name="Sanchez-Porro C."/>
            <person name="Ventosa A."/>
        </authorList>
    </citation>
    <scope>NUCLEOTIDE SEQUENCE</scope>
    <source>
        <strain evidence="4">F3-133</strain>
    </source>
</reference>
<dbReference type="PIRSF" id="PIRSF009265">
    <property type="entry name" value="GTP_cyclohydro_3"/>
    <property type="match status" value="1"/>
</dbReference>
<protein>
    <recommendedName>
        <fullName evidence="2 3">GTP cyclohydrolase III</fullName>
        <ecNumber evidence="2 3">3.5.4.29</ecNumber>
    </recommendedName>
</protein>
<accession>A0A9Q4C6W3</accession>
<dbReference type="InterPro" id="IPR029787">
    <property type="entry name" value="Nucleotide_cyclase"/>
</dbReference>
<comment type="similarity">
    <text evidence="2 3">Belongs to the archaeal-type GTP cyclohydrolase family.</text>
</comment>
<keyword evidence="2" id="KW-0547">Nucleotide-binding</keyword>
<proteinExistence type="inferred from homology"/>
<dbReference type="RefSeq" id="WP_266087568.1">
    <property type="nucleotide sequence ID" value="NZ_RKLV01000007.1"/>
</dbReference>
<dbReference type="Gene3D" id="3.30.70.270">
    <property type="match status" value="1"/>
</dbReference>
<dbReference type="GO" id="GO:0043740">
    <property type="term" value="F:GTP cyclohydrolase IIa activity"/>
    <property type="evidence" value="ECO:0007669"/>
    <property type="project" value="UniProtKB-UniRule"/>
</dbReference>
<evidence type="ECO:0000256" key="3">
    <source>
        <dbReference type="PIRNR" id="PIRNR009265"/>
    </source>
</evidence>
<evidence type="ECO:0000313" key="5">
    <source>
        <dbReference type="Proteomes" id="UP001149411"/>
    </source>
</evidence>